<sequence>MNDSTRRTIRTAFQVTLSVASILLVAVPAALSAAEQTLSPEQYAAVAGVAASIVAVATAVTRAMHSDVVVGLIQTYAPWLSAASAPEAHVEESAGEDFPLDA</sequence>
<feature type="transmembrane region" description="Helical" evidence="1">
    <location>
        <begin position="43"/>
        <end position="60"/>
    </location>
</feature>
<keyword evidence="1" id="KW-1133">Transmembrane helix</keyword>
<evidence type="ECO:0008006" key="4">
    <source>
        <dbReference type="Google" id="ProtNLM"/>
    </source>
</evidence>
<comment type="caution">
    <text evidence="2">The sequence shown here is derived from an EMBL/GenBank/DDBJ whole genome shotgun (WGS) entry which is preliminary data.</text>
</comment>
<dbReference type="AlphaFoldDB" id="A0A7W5ANL8"/>
<organism evidence="2 3">
    <name type="scientific">Actinoplanes campanulatus</name>
    <dbReference type="NCBI Taxonomy" id="113559"/>
    <lineage>
        <taxon>Bacteria</taxon>
        <taxon>Bacillati</taxon>
        <taxon>Actinomycetota</taxon>
        <taxon>Actinomycetes</taxon>
        <taxon>Micromonosporales</taxon>
        <taxon>Micromonosporaceae</taxon>
        <taxon>Actinoplanes</taxon>
    </lineage>
</organism>
<gene>
    <name evidence="2" type="ORF">FHR83_007116</name>
</gene>
<protein>
    <recommendedName>
        <fullName evidence="4">Holin</fullName>
    </recommendedName>
</protein>
<dbReference type="RefSeq" id="WP_183225461.1">
    <property type="nucleotide sequence ID" value="NZ_BMPW01000021.1"/>
</dbReference>
<keyword evidence="1" id="KW-0812">Transmembrane</keyword>
<dbReference type="EMBL" id="JACHXF010000018">
    <property type="protein sequence ID" value="MBB3099410.1"/>
    <property type="molecule type" value="Genomic_DNA"/>
</dbReference>
<reference evidence="2 3" key="1">
    <citation type="submission" date="2020-08" db="EMBL/GenBank/DDBJ databases">
        <title>Genomic Encyclopedia of Type Strains, Phase III (KMG-III): the genomes of soil and plant-associated and newly described type strains.</title>
        <authorList>
            <person name="Whitman W."/>
        </authorList>
    </citation>
    <scope>NUCLEOTIDE SEQUENCE [LARGE SCALE GENOMIC DNA]</scope>
    <source>
        <strain evidence="2 3">CECT 3287</strain>
    </source>
</reference>
<evidence type="ECO:0000313" key="3">
    <source>
        <dbReference type="Proteomes" id="UP000590749"/>
    </source>
</evidence>
<keyword evidence="1" id="KW-0472">Membrane</keyword>
<accession>A0A7W5ANL8</accession>
<proteinExistence type="predicted"/>
<dbReference type="Proteomes" id="UP000590749">
    <property type="component" value="Unassembled WGS sequence"/>
</dbReference>
<evidence type="ECO:0000313" key="2">
    <source>
        <dbReference type="EMBL" id="MBB3099410.1"/>
    </source>
</evidence>
<evidence type="ECO:0000256" key="1">
    <source>
        <dbReference type="SAM" id="Phobius"/>
    </source>
</evidence>
<name>A0A7W5ANL8_9ACTN</name>
<keyword evidence="3" id="KW-1185">Reference proteome</keyword>